<evidence type="ECO:0000313" key="1">
    <source>
        <dbReference type="EMBL" id="CCA64259.1"/>
    </source>
</evidence>
<sequence>MSFLSFLRKISNKEKEIFISEERFFSLLERVSAFDVVREWAELRKK</sequence>
<reference evidence="1" key="1">
    <citation type="submission" date="2011-04" db="EMBL/GenBank/DDBJ databases">
        <authorList>
            <person name="Aslett M."/>
        </authorList>
    </citation>
    <scope>NUCLEOTIDE SEQUENCE [LARGE SCALE GENOMIC DNA]</scope>
    <source>
        <strain evidence="1">APEC strain 7122</strain>
        <plasmid evidence="1">pChi7122-2</plasmid>
    </source>
</reference>
<dbReference type="EMBL" id="FR851303">
    <property type="protein sequence ID" value="CCA64259.1"/>
    <property type="molecule type" value="Genomic_DNA"/>
</dbReference>
<accession>H1ZXH7</accession>
<dbReference type="AlphaFoldDB" id="H1ZXH7"/>
<organism evidence="1">
    <name type="scientific">Escherichia coli</name>
    <dbReference type="NCBI Taxonomy" id="562"/>
    <lineage>
        <taxon>Bacteria</taxon>
        <taxon>Pseudomonadati</taxon>
        <taxon>Pseudomonadota</taxon>
        <taxon>Gammaproteobacteria</taxon>
        <taxon>Enterobacterales</taxon>
        <taxon>Enterobacteriaceae</taxon>
        <taxon>Escherichia</taxon>
    </lineage>
</organism>
<protein>
    <submittedName>
        <fullName evidence="1">Uncharacterized protein</fullName>
    </submittedName>
</protein>
<gene>
    <name evidence="1" type="ORF">MM2_035</name>
</gene>
<dbReference type="RefSeq" id="WP_015057098.1">
    <property type="nucleotide sequence ID" value="NC_019037.1"/>
</dbReference>
<keyword evidence="1" id="KW-0614">Plasmid</keyword>
<name>H1ZXH7_ECOLX</name>
<geneLocation type="plasmid" evidence="1">
    <name>pChi7122-2</name>
</geneLocation>
<reference evidence="1" key="2">
    <citation type="submission" date="2012-01" db="EMBL/GenBank/DDBJ databases">
        <title>New insights into the fitness-associated mechanisms of ExPECs revealed by the genotypic and phenotypic characterization of large plasmids of APEC 7122 (O78:K80:H9).</title>
        <authorList>
            <person name="Mellata M."/>
            <person name="Maddux J."/>
            <person name="Nam T."/>
            <person name="Thomson N."/>
            <person name="Hauser H."/>
            <person name="Stevens N.P."/>
            <person name="Mukhopadhyay S."/>
            <person name="Nickerson C."/>
            <person name="Sarker S."/>
            <person name="Crabbe A."/>
            <person name="Curtis III R."/>
        </authorList>
    </citation>
    <scope>NUCLEOTIDE SEQUENCE [LARGE SCALE GENOMIC DNA]</scope>
    <source>
        <strain evidence="1">APEC strain 7122</strain>
        <plasmid evidence="1">pChi7122-2</plasmid>
    </source>
</reference>
<proteinExistence type="predicted"/>